<evidence type="ECO:0000256" key="2">
    <source>
        <dbReference type="ARBA" id="ARBA00022676"/>
    </source>
</evidence>
<dbReference type="InterPro" id="IPR029044">
    <property type="entry name" value="Nucleotide-diphossugar_trans"/>
</dbReference>
<evidence type="ECO:0000256" key="3">
    <source>
        <dbReference type="ARBA" id="ARBA00022679"/>
    </source>
</evidence>
<dbReference type="GO" id="GO:0016757">
    <property type="term" value="F:glycosyltransferase activity"/>
    <property type="evidence" value="ECO:0007669"/>
    <property type="project" value="UniProtKB-KW"/>
</dbReference>
<evidence type="ECO:0000313" key="5">
    <source>
        <dbReference type="EMBL" id="AUO18464.1"/>
    </source>
</evidence>
<dbReference type="OrthoDB" id="9797391at2"/>
<feature type="transmembrane region" description="Helical" evidence="4">
    <location>
        <begin position="373"/>
        <end position="394"/>
    </location>
</feature>
<dbReference type="KEGG" id="mpec:B9O19_00280"/>
<evidence type="ECO:0000313" key="6">
    <source>
        <dbReference type="Proteomes" id="UP000235589"/>
    </source>
</evidence>
<evidence type="ECO:0000256" key="4">
    <source>
        <dbReference type="SAM" id="Phobius"/>
    </source>
</evidence>
<accession>A0A2K9NZL2</accession>
<dbReference type="GeneID" id="98061709"/>
<protein>
    <submittedName>
        <fullName evidence="5">Glycosyl transferase family 2</fullName>
    </submittedName>
</protein>
<keyword evidence="6" id="KW-1185">Reference proteome</keyword>
<feature type="transmembrane region" description="Helical" evidence="4">
    <location>
        <begin position="305"/>
        <end position="325"/>
    </location>
</feature>
<keyword evidence="3 5" id="KW-0808">Transferase</keyword>
<comment type="similarity">
    <text evidence="1">Belongs to the glycosyltransferase 2 family.</text>
</comment>
<organism evidence="5 6">
    <name type="scientific">Monoglobus pectinilyticus</name>
    <dbReference type="NCBI Taxonomy" id="1981510"/>
    <lineage>
        <taxon>Bacteria</taxon>
        <taxon>Bacillati</taxon>
        <taxon>Bacillota</taxon>
        <taxon>Clostridia</taxon>
        <taxon>Monoglobales</taxon>
        <taxon>Monoglobaceae</taxon>
        <taxon>Monoglobus</taxon>
    </lineage>
</organism>
<feature type="transmembrane region" description="Helical" evidence="4">
    <location>
        <begin position="337"/>
        <end position="361"/>
    </location>
</feature>
<reference evidence="5 6" key="1">
    <citation type="submission" date="2017-04" db="EMBL/GenBank/DDBJ databases">
        <title>Monoglobus pectinilyticus 14 draft genome.</title>
        <authorList>
            <person name="Kim C."/>
            <person name="Rosendale D.I."/>
            <person name="Kelly W.J."/>
            <person name="Tannock G.W."/>
            <person name="Patchett M.L."/>
            <person name="Jordens J.Z."/>
        </authorList>
    </citation>
    <scope>NUCLEOTIDE SEQUENCE [LARGE SCALE GENOMIC DNA]</scope>
    <source>
        <strain evidence="5 6">14</strain>
    </source>
</reference>
<dbReference type="AlphaFoldDB" id="A0A2K9NZL2"/>
<keyword evidence="2" id="KW-0328">Glycosyltransferase</keyword>
<dbReference type="CDD" id="cd06438">
    <property type="entry name" value="EpsO_like"/>
    <property type="match status" value="1"/>
</dbReference>
<gene>
    <name evidence="5" type="ORF">B9O19_00280</name>
</gene>
<name>A0A2K9NZL2_9FIRM</name>
<proteinExistence type="inferred from homology"/>
<keyword evidence="4" id="KW-1133">Transmembrane helix</keyword>
<dbReference type="EMBL" id="CP020991">
    <property type="protein sequence ID" value="AUO18464.1"/>
    <property type="molecule type" value="Genomic_DNA"/>
</dbReference>
<dbReference type="PANTHER" id="PTHR43630:SF1">
    <property type="entry name" value="POLY-BETA-1,6-N-ACETYL-D-GLUCOSAMINE SYNTHASE"/>
    <property type="match status" value="1"/>
</dbReference>
<dbReference type="PANTHER" id="PTHR43630">
    <property type="entry name" value="POLY-BETA-1,6-N-ACETYL-D-GLUCOSAMINE SYNTHASE"/>
    <property type="match status" value="1"/>
</dbReference>
<keyword evidence="4" id="KW-0472">Membrane</keyword>
<keyword evidence="4" id="KW-0812">Transmembrane</keyword>
<dbReference type="Pfam" id="PF13641">
    <property type="entry name" value="Glyco_tranf_2_3"/>
    <property type="match status" value="1"/>
</dbReference>
<dbReference type="RefSeq" id="WP_102364761.1">
    <property type="nucleotide sequence ID" value="NZ_CP020991.1"/>
</dbReference>
<feature type="transmembrane region" description="Helical" evidence="4">
    <location>
        <begin position="6"/>
        <end position="31"/>
    </location>
</feature>
<dbReference type="SUPFAM" id="SSF53448">
    <property type="entry name" value="Nucleotide-diphospho-sugar transferases"/>
    <property type="match status" value="1"/>
</dbReference>
<evidence type="ECO:0000256" key="1">
    <source>
        <dbReference type="ARBA" id="ARBA00006739"/>
    </source>
</evidence>
<dbReference type="Gene3D" id="3.90.550.10">
    <property type="entry name" value="Spore Coat Polysaccharide Biosynthesis Protein SpsA, Chain A"/>
    <property type="match status" value="1"/>
</dbReference>
<sequence length="419" mass="47482">MKAIIIFNAVISILFTLCYAYQFFYLFVGLLKGEQKFKAVREHKFAAVISARNERDVIGQLISSIKSQNYPKDKLDVFVIADNCTDDTAQVAREAGAIVYERFNKVQVGKGYALDWLFKIIDRDHKDAGYEGYMIFDADNILDVNYVSEMNKVFDNGYDILTSYRNSKNFDSNWISAAYSLWFLREARYLNNSRMQLGTSCAISGTGFLVGANVIEGNGGWIHHLLTEDIEFTCDSVSKGMKIGYASKAVLYDEQPTKFSQSYTQRLRWAKGFYQVFANYGGKLLKGVLKGSFSCLDMFMTVMPAMLLTLLSVLINVVAIPVAIATDAPETAILVQALIQTLVNFYGLFFILGLLTAITEWDQIHCVWYKKVLYLFTFPVFMLSYVPIAIIALFKKVEWKPIKHSVVRTLDEVRSNEAA</sequence>
<dbReference type="Proteomes" id="UP000235589">
    <property type="component" value="Chromosome"/>
</dbReference>